<reference evidence="1 2" key="1">
    <citation type="submission" date="2015-01" db="EMBL/GenBank/DDBJ databases">
        <title>Draft genome of the acidophilic iron oxidizer Ferrimicrobium acidiphilum strain T23.</title>
        <authorList>
            <person name="Poehlein A."/>
            <person name="Eisen S."/>
            <person name="Schloemann M."/>
            <person name="Johnson B.D."/>
            <person name="Daniel R."/>
            <person name="Muehling M."/>
        </authorList>
    </citation>
    <scope>NUCLEOTIDE SEQUENCE [LARGE SCALE GENOMIC DNA]</scope>
    <source>
        <strain evidence="1 2">T23</strain>
    </source>
</reference>
<organism evidence="1 2">
    <name type="scientific">Ferrimicrobium acidiphilum DSM 19497</name>
    <dbReference type="NCBI Taxonomy" id="1121877"/>
    <lineage>
        <taxon>Bacteria</taxon>
        <taxon>Bacillati</taxon>
        <taxon>Actinomycetota</taxon>
        <taxon>Acidimicrobiia</taxon>
        <taxon>Acidimicrobiales</taxon>
        <taxon>Acidimicrobiaceae</taxon>
        <taxon>Ferrimicrobium</taxon>
    </lineage>
</organism>
<gene>
    <name evidence="1" type="ORF">FEAC_18420</name>
</gene>
<sequence length="53" mass="5857">MVMGVLVQDRKYYSGEQMIGCVFSLDRGRDRSFERPPAQILACGTTALGSCLE</sequence>
<evidence type="ECO:0000313" key="1">
    <source>
        <dbReference type="EMBL" id="KJE76358.1"/>
    </source>
</evidence>
<dbReference type="AlphaFoldDB" id="A0A0D8FSV5"/>
<dbReference type="EMBL" id="JXUW01000017">
    <property type="protein sequence ID" value="KJE76358.1"/>
    <property type="molecule type" value="Genomic_DNA"/>
</dbReference>
<keyword evidence="2" id="KW-1185">Reference proteome</keyword>
<proteinExistence type="predicted"/>
<evidence type="ECO:0000313" key="2">
    <source>
        <dbReference type="Proteomes" id="UP000032336"/>
    </source>
</evidence>
<dbReference type="Proteomes" id="UP000032336">
    <property type="component" value="Unassembled WGS sequence"/>
</dbReference>
<dbReference type="STRING" id="1121877.FEAC_18420"/>
<comment type="caution">
    <text evidence="1">The sequence shown here is derived from an EMBL/GenBank/DDBJ whole genome shotgun (WGS) entry which is preliminary data.</text>
</comment>
<name>A0A0D8FSV5_9ACTN</name>
<accession>A0A0D8FSV5</accession>
<protein>
    <submittedName>
        <fullName evidence="1">Uncharacterized protein</fullName>
    </submittedName>
</protein>